<proteinExistence type="predicted"/>
<name>A0ABX6BYN3_9CHLR</name>
<dbReference type="RefSeq" id="WP_158065798.1">
    <property type="nucleotide sequence ID" value="NZ_CP042829.1"/>
</dbReference>
<protein>
    <recommendedName>
        <fullName evidence="4">Lytic transglycosylase domain-containing protein</fullName>
    </recommendedName>
</protein>
<evidence type="ECO:0000313" key="3">
    <source>
        <dbReference type="Proteomes" id="UP000326331"/>
    </source>
</evidence>
<evidence type="ECO:0000313" key="2">
    <source>
        <dbReference type="EMBL" id="QFG01853.1"/>
    </source>
</evidence>
<dbReference type="InterPro" id="IPR023346">
    <property type="entry name" value="Lysozyme-like_dom_sf"/>
</dbReference>
<evidence type="ECO:0000256" key="1">
    <source>
        <dbReference type="SAM" id="SignalP"/>
    </source>
</evidence>
<accession>A0ABX6BYN3</accession>
<dbReference type="Proteomes" id="UP000326331">
    <property type="component" value="Chromosome"/>
</dbReference>
<gene>
    <name evidence="2" type="ORF">Tbon_00500</name>
</gene>
<sequence>MGPHACVRRARRLALGLAAAGVLLASAAVSAAMSVEPAPAPPDERAASDSIPVGPSPRYLTPELLDAYGRMAGWPDEPGWWPEMRRIILCETASLDTMAYNPADPNGGSYGLAQLNGRYHFDRAGEDFRRWSDPVVNLRTALWLRTVRGRFGGEGGWANCAALLGIH</sequence>
<feature type="chain" id="PRO_5045540612" description="Lytic transglycosylase domain-containing protein" evidence="1">
    <location>
        <begin position="32"/>
        <end position="167"/>
    </location>
</feature>
<organism evidence="2 3">
    <name type="scientific">Tepidiforma bonchosmolovskayae</name>
    <dbReference type="NCBI Taxonomy" id="2601677"/>
    <lineage>
        <taxon>Bacteria</taxon>
        <taxon>Bacillati</taxon>
        <taxon>Chloroflexota</taxon>
        <taxon>Tepidiformia</taxon>
        <taxon>Tepidiformales</taxon>
        <taxon>Tepidiformaceae</taxon>
        <taxon>Tepidiforma</taxon>
    </lineage>
</organism>
<reference evidence="2 3" key="1">
    <citation type="submission" date="2019-10" db="EMBL/GenBank/DDBJ databases">
        <title>Thermopilla bonchosmolovskayae gen. nov., sp. nov., a moderately thermophilic Chloroflexi bacterium from a Chukotka hot spring (Arctic, Russia), representing a novel classis Thermopillaia, which include previously uncultivated lineage OLB14.</title>
        <authorList>
            <person name="Kochetkova T.V."/>
            <person name="Zayulina K.S."/>
            <person name="Zhigarkov V.S."/>
            <person name="Minaev N.V."/>
            <person name="Novikov A."/>
            <person name="Toshchakov S.V."/>
            <person name="Elcheninov A.G."/>
            <person name="Kublanov I.V."/>
        </authorList>
    </citation>
    <scope>NUCLEOTIDE SEQUENCE [LARGE SCALE GENOMIC DNA]</scope>
    <source>
        <strain evidence="2 3">3753O</strain>
    </source>
</reference>
<dbReference type="EMBL" id="CP042829">
    <property type="protein sequence ID" value="QFG01853.1"/>
    <property type="molecule type" value="Genomic_DNA"/>
</dbReference>
<evidence type="ECO:0008006" key="4">
    <source>
        <dbReference type="Google" id="ProtNLM"/>
    </source>
</evidence>
<keyword evidence="3" id="KW-1185">Reference proteome</keyword>
<feature type="signal peptide" evidence="1">
    <location>
        <begin position="1"/>
        <end position="31"/>
    </location>
</feature>
<dbReference type="SUPFAM" id="SSF53955">
    <property type="entry name" value="Lysozyme-like"/>
    <property type="match status" value="1"/>
</dbReference>
<keyword evidence="1" id="KW-0732">Signal</keyword>